<evidence type="ECO:0000256" key="1">
    <source>
        <dbReference type="SAM" id="Phobius"/>
    </source>
</evidence>
<dbReference type="Pfam" id="PF11026">
    <property type="entry name" value="DUF2721"/>
    <property type="match status" value="1"/>
</dbReference>
<keyword evidence="1" id="KW-0812">Transmembrane</keyword>
<proteinExistence type="predicted"/>
<protein>
    <recommendedName>
        <fullName evidence="4">DUF2721 domain-containing protein</fullName>
    </recommendedName>
</protein>
<feature type="transmembrane region" description="Helical" evidence="1">
    <location>
        <begin position="75"/>
        <end position="95"/>
    </location>
</feature>
<keyword evidence="3" id="KW-1185">Reference proteome</keyword>
<dbReference type="Proteomes" id="UP000271003">
    <property type="component" value="Chromosome"/>
</dbReference>
<name>A0A2Z6I9A3_9BURK</name>
<evidence type="ECO:0000313" key="3">
    <source>
        <dbReference type="Proteomes" id="UP000271003"/>
    </source>
</evidence>
<accession>A0A2Z6I9A3</accession>
<dbReference type="EMBL" id="AP018786">
    <property type="protein sequence ID" value="BBF22167.1"/>
    <property type="molecule type" value="Genomic_DNA"/>
</dbReference>
<sequence length="162" mass="18043">MFEQFQNMLVNALTPITLISGVGLMMLCMTNRYNHSTDRIRQLIKKREDGGSFVEPALDKEIHLIFRRASYLRKAMLCLSLSAVCSGLLVATNVLSNFSSTNFVTISAIWLVLALGLIVVSTAFFCMEIGLSLHALGLAVEHLHEQNRDRTEAASHTEEKQS</sequence>
<keyword evidence="1" id="KW-1133">Transmembrane helix</keyword>
<feature type="transmembrane region" description="Helical" evidence="1">
    <location>
        <begin position="107"/>
        <end position="127"/>
    </location>
</feature>
<organism evidence="2 3">
    <name type="scientific">Sutterella megalosphaeroides</name>
    <dbReference type="NCBI Taxonomy" id="2494234"/>
    <lineage>
        <taxon>Bacteria</taxon>
        <taxon>Pseudomonadati</taxon>
        <taxon>Pseudomonadota</taxon>
        <taxon>Betaproteobacteria</taxon>
        <taxon>Burkholderiales</taxon>
        <taxon>Sutterellaceae</taxon>
        <taxon>Sutterella</taxon>
    </lineage>
</organism>
<reference evidence="2 3" key="1">
    <citation type="journal article" date="2018" name="Int. J. Syst. Evol. Microbiol.">
        <title>Mesosutterella multiformis gen. nov., sp. nov., a member of the family Sutterellaceae and Sutterella megalosphaeroides sp. nov., isolated from human faeces.</title>
        <authorList>
            <person name="Sakamoto M."/>
            <person name="Ikeyama N."/>
            <person name="Kunihiro T."/>
            <person name="Iino T."/>
            <person name="Yuki M."/>
            <person name="Ohkuma M."/>
        </authorList>
    </citation>
    <scope>NUCLEOTIDE SEQUENCE [LARGE SCALE GENOMIC DNA]</scope>
    <source>
        <strain evidence="2 3">6FBBBH3</strain>
    </source>
</reference>
<feature type="transmembrane region" description="Helical" evidence="1">
    <location>
        <begin position="12"/>
        <end position="31"/>
    </location>
</feature>
<dbReference type="AlphaFoldDB" id="A0A2Z6I9A3"/>
<evidence type="ECO:0000313" key="2">
    <source>
        <dbReference type="EMBL" id="BBF22167.1"/>
    </source>
</evidence>
<keyword evidence="1" id="KW-0472">Membrane</keyword>
<evidence type="ECO:0008006" key="4">
    <source>
        <dbReference type="Google" id="ProtNLM"/>
    </source>
</evidence>
<dbReference type="InterPro" id="IPR021279">
    <property type="entry name" value="DUF2721"/>
</dbReference>
<gene>
    <name evidence="2" type="ORF">SUTMEG_00580</name>
</gene>
<dbReference type="KEGG" id="sutt:SUTMEG_00580"/>
<dbReference type="RefSeq" id="WP_232008797.1">
    <property type="nucleotide sequence ID" value="NZ_AP018786.1"/>
</dbReference>